<sequence length="335" mass="35801">MRWFRIARPGGPEGLEMVEADRPHPQGDEVLIRVRAFGLNRADLLQIAGRYPAPPGWPAEVPGLEVAGEVVELGPRVGNDPTTIRRVGDRVAAVVGGGAYAEFVVVPAPQTILVPESWSDAQAAAVPEAFLTAHDALTTRAEVQPGERVLIHAVGSGVGVAALQLAKMMGCETFGTSRTPEKLEKAVALGLDHPLPTTPDAEPYETAIARLTAGQGVHAALEFLGGANLDRTARSLALGGRVALIGLLAGATAQVDLGLWMSKRLRLQATTLRNRSVAEKTEITWKFVERAWPWLTSGRITPILDAVYPVERLSEALQRMAANTGFGKTVVVWDE</sequence>
<dbReference type="InterPro" id="IPR014189">
    <property type="entry name" value="Quinone_OxRdtase_PIG3"/>
</dbReference>
<dbReference type="KEGG" id="ipa:Isop_1941"/>
<keyword evidence="2" id="KW-0560">Oxidoreductase</keyword>
<evidence type="ECO:0000256" key="2">
    <source>
        <dbReference type="ARBA" id="ARBA00023002"/>
    </source>
</evidence>
<dbReference type="InterPro" id="IPR011032">
    <property type="entry name" value="GroES-like_sf"/>
</dbReference>
<reference key="1">
    <citation type="submission" date="2010-11" db="EMBL/GenBank/DDBJ databases">
        <title>The complete sequence of chromosome of Isophaera pallida ATCC 43644.</title>
        <authorList>
            <consortium name="US DOE Joint Genome Institute (JGI-PGF)"/>
            <person name="Lucas S."/>
            <person name="Copeland A."/>
            <person name="Lapidus A."/>
            <person name="Bruce D."/>
            <person name="Goodwin L."/>
            <person name="Pitluck S."/>
            <person name="Kyrpides N."/>
            <person name="Mavromatis K."/>
            <person name="Pagani I."/>
            <person name="Ivanova N."/>
            <person name="Saunders E."/>
            <person name="Brettin T."/>
            <person name="Detter J.C."/>
            <person name="Han C."/>
            <person name="Tapia R."/>
            <person name="Land M."/>
            <person name="Hauser L."/>
            <person name="Markowitz V."/>
            <person name="Cheng J.-F."/>
            <person name="Hugenholtz P."/>
            <person name="Woyke T."/>
            <person name="Wu D."/>
            <person name="Eisen J.A."/>
        </authorList>
    </citation>
    <scope>NUCLEOTIDE SEQUENCE</scope>
    <source>
        <strain>ATCC 43644</strain>
    </source>
</reference>
<dbReference type="Gene3D" id="3.90.180.10">
    <property type="entry name" value="Medium-chain alcohol dehydrogenases, catalytic domain"/>
    <property type="match status" value="1"/>
</dbReference>
<dbReference type="CDD" id="cd05276">
    <property type="entry name" value="p53_inducible_oxidoreductase"/>
    <property type="match status" value="1"/>
</dbReference>
<dbReference type="Pfam" id="PF08240">
    <property type="entry name" value="ADH_N"/>
    <property type="match status" value="1"/>
</dbReference>
<dbReference type="Pfam" id="PF00107">
    <property type="entry name" value="ADH_zinc_N"/>
    <property type="match status" value="1"/>
</dbReference>
<dbReference type="eggNOG" id="COG0604">
    <property type="taxonomic scope" value="Bacteria"/>
</dbReference>
<dbReference type="InterPro" id="IPR013149">
    <property type="entry name" value="ADH-like_C"/>
</dbReference>
<dbReference type="PANTHER" id="PTHR48106:SF18">
    <property type="entry name" value="QUINONE OXIDOREDUCTASE PIG3"/>
    <property type="match status" value="1"/>
</dbReference>
<dbReference type="SMART" id="SM00829">
    <property type="entry name" value="PKS_ER"/>
    <property type="match status" value="1"/>
</dbReference>
<evidence type="ECO:0000313" key="5">
    <source>
        <dbReference type="Proteomes" id="UP000008631"/>
    </source>
</evidence>
<dbReference type="Gene3D" id="3.40.50.720">
    <property type="entry name" value="NAD(P)-binding Rossmann-like Domain"/>
    <property type="match status" value="1"/>
</dbReference>
<name>E8R2M1_ISOPI</name>
<keyword evidence="5" id="KW-1185">Reference proteome</keyword>
<dbReference type="STRING" id="575540.Isop_1941"/>
<dbReference type="EMBL" id="CP002353">
    <property type="protein sequence ID" value="ADV62521.1"/>
    <property type="molecule type" value="Genomic_DNA"/>
</dbReference>
<evidence type="ECO:0000313" key="4">
    <source>
        <dbReference type="EMBL" id="ADV62521.1"/>
    </source>
</evidence>
<dbReference type="Proteomes" id="UP000008631">
    <property type="component" value="Chromosome"/>
</dbReference>
<organism evidence="4 5">
    <name type="scientific">Isosphaera pallida (strain ATCC 43644 / DSM 9630 / IS1B)</name>
    <dbReference type="NCBI Taxonomy" id="575540"/>
    <lineage>
        <taxon>Bacteria</taxon>
        <taxon>Pseudomonadati</taxon>
        <taxon>Planctomycetota</taxon>
        <taxon>Planctomycetia</taxon>
        <taxon>Isosphaerales</taxon>
        <taxon>Isosphaeraceae</taxon>
        <taxon>Isosphaera</taxon>
    </lineage>
</organism>
<evidence type="ECO:0000259" key="3">
    <source>
        <dbReference type="SMART" id="SM00829"/>
    </source>
</evidence>
<dbReference type="InParanoid" id="E8R2M1"/>
<keyword evidence="1" id="KW-0521">NADP</keyword>
<protein>
    <submittedName>
        <fullName evidence="4">NAD(P)H quinone oxidoreductase, PIG3 family</fullName>
    </submittedName>
</protein>
<dbReference type="HOGENOM" id="CLU_026673_3_4_0"/>
<dbReference type="PANTHER" id="PTHR48106">
    <property type="entry name" value="QUINONE OXIDOREDUCTASE PIG3-RELATED"/>
    <property type="match status" value="1"/>
</dbReference>
<dbReference type="SUPFAM" id="SSF51735">
    <property type="entry name" value="NAD(P)-binding Rossmann-fold domains"/>
    <property type="match status" value="1"/>
</dbReference>
<dbReference type="GO" id="GO:0016651">
    <property type="term" value="F:oxidoreductase activity, acting on NAD(P)H"/>
    <property type="evidence" value="ECO:0007669"/>
    <property type="project" value="TreeGrafter"/>
</dbReference>
<reference evidence="4 5" key="2">
    <citation type="journal article" date="2011" name="Stand. Genomic Sci.">
        <title>Complete genome sequence of Isosphaera pallida type strain (IS1B).</title>
        <authorList>
            <consortium name="US DOE Joint Genome Institute (JGI-PGF)"/>
            <person name="Goker M."/>
            <person name="Cleland D."/>
            <person name="Saunders E."/>
            <person name="Lapidus A."/>
            <person name="Nolan M."/>
            <person name="Lucas S."/>
            <person name="Hammon N."/>
            <person name="Deshpande S."/>
            <person name="Cheng J.F."/>
            <person name="Tapia R."/>
            <person name="Han C."/>
            <person name="Goodwin L."/>
            <person name="Pitluck S."/>
            <person name="Liolios K."/>
            <person name="Pagani I."/>
            <person name="Ivanova N."/>
            <person name="Mavromatis K."/>
            <person name="Pati A."/>
            <person name="Chen A."/>
            <person name="Palaniappan K."/>
            <person name="Land M."/>
            <person name="Hauser L."/>
            <person name="Chang Y.J."/>
            <person name="Jeffries C.D."/>
            <person name="Detter J.C."/>
            <person name="Beck B."/>
            <person name="Woyke T."/>
            <person name="Bristow J."/>
            <person name="Eisen J.A."/>
            <person name="Markowitz V."/>
            <person name="Hugenholtz P."/>
            <person name="Kyrpides N.C."/>
            <person name="Klenk H.P."/>
        </authorList>
    </citation>
    <scope>NUCLEOTIDE SEQUENCE [LARGE SCALE GENOMIC DNA]</scope>
    <source>
        <strain evidence="5">ATCC 43644 / DSM 9630 / IS1B</strain>
    </source>
</reference>
<gene>
    <name evidence="4" type="ordered locus">Isop_1941</name>
</gene>
<dbReference type="InterPro" id="IPR036291">
    <property type="entry name" value="NAD(P)-bd_dom_sf"/>
</dbReference>
<evidence type="ECO:0000256" key="1">
    <source>
        <dbReference type="ARBA" id="ARBA00022857"/>
    </source>
</evidence>
<dbReference type="AlphaFoldDB" id="E8R2M1"/>
<feature type="domain" description="Enoyl reductase (ER)" evidence="3">
    <location>
        <begin position="10"/>
        <end position="331"/>
    </location>
</feature>
<dbReference type="InterPro" id="IPR020843">
    <property type="entry name" value="ER"/>
</dbReference>
<dbReference type="FunCoup" id="E8R2M1">
    <property type="interactions" value="451"/>
</dbReference>
<dbReference type="InterPro" id="IPR013154">
    <property type="entry name" value="ADH-like_N"/>
</dbReference>
<accession>E8R2M1</accession>
<dbReference type="OrthoDB" id="9787435at2"/>
<dbReference type="RefSeq" id="WP_013564809.1">
    <property type="nucleotide sequence ID" value="NC_014962.1"/>
</dbReference>
<dbReference type="NCBIfam" id="TIGR02824">
    <property type="entry name" value="quinone_pig3"/>
    <property type="match status" value="1"/>
</dbReference>
<dbReference type="GO" id="GO:0070402">
    <property type="term" value="F:NADPH binding"/>
    <property type="evidence" value="ECO:0007669"/>
    <property type="project" value="TreeGrafter"/>
</dbReference>
<dbReference type="SUPFAM" id="SSF50129">
    <property type="entry name" value="GroES-like"/>
    <property type="match status" value="1"/>
</dbReference>
<proteinExistence type="predicted"/>